<sequence>MSEKDSSLPVDMWIMPHDDSRFSVMAAELSGFSQVELEAVRLWWARSEKSSETANDCQTSQKNYARSKESTITSRTLASNLKASFQSAPASTTAVITWLSAADERPRPAITAEIKVDIDWYAFNSNNSLYRTAIRLYYSLDLPVNPGLKYLFGIAGRCGIDKQLVAASAAQLQKTHYWNSPDFQLPGKCFDEGSYGRFIRNVRLPCSHSPTSSNATVMDSLAMYSTPAMRTLFGDPARKVNPPF</sequence>
<accession>A0A8H6CAB5</accession>
<dbReference type="Proteomes" id="UP000593566">
    <property type="component" value="Unassembled WGS sequence"/>
</dbReference>
<comment type="caution">
    <text evidence="1">The sequence shown here is derived from an EMBL/GenBank/DDBJ whole genome shotgun (WGS) entry which is preliminary data.</text>
</comment>
<evidence type="ECO:0000313" key="2">
    <source>
        <dbReference type="Proteomes" id="UP000593566"/>
    </source>
</evidence>
<keyword evidence="2" id="KW-1185">Reference proteome</keyword>
<dbReference type="RefSeq" id="XP_037149214.1">
    <property type="nucleotide sequence ID" value="XM_037294526.1"/>
</dbReference>
<dbReference type="EMBL" id="JACCJB010000018">
    <property type="protein sequence ID" value="KAF6219779.1"/>
    <property type="molecule type" value="Genomic_DNA"/>
</dbReference>
<dbReference type="GeneID" id="59332015"/>
<gene>
    <name evidence="1" type="ORF">HO133_003604</name>
</gene>
<organism evidence="1 2">
    <name type="scientific">Letharia lupina</name>
    <dbReference type="NCBI Taxonomy" id="560253"/>
    <lineage>
        <taxon>Eukaryota</taxon>
        <taxon>Fungi</taxon>
        <taxon>Dikarya</taxon>
        <taxon>Ascomycota</taxon>
        <taxon>Pezizomycotina</taxon>
        <taxon>Lecanoromycetes</taxon>
        <taxon>OSLEUM clade</taxon>
        <taxon>Lecanoromycetidae</taxon>
        <taxon>Lecanorales</taxon>
        <taxon>Lecanorineae</taxon>
        <taxon>Parmeliaceae</taxon>
        <taxon>Letharia</taxon>
    </lineage>
</organism>
<dbReference type="AlphaFoldDB" id="A0A8H6CAB5"/>
<reference evidence="1 2" key="1">
    <citation type="journal article" date="2020" name="Genomics">
        <title>Complete, high-quality genomes from long-read metagenomic sequencing of two wolf lichen thalli reveals enigmatic genome architecture.</title>
        <authorList>
            <person name="McKenzie S.K."/>
            <person name="Walston R.F."/>
            <person name="Allen J.L."/>
        </authorList>
    </citation>
    <scope>NUCLEOTIDE SEQUENCE [LARGE SCALE GENOMIC DNA]</scope>
    <source>
        <strain evidence="1">WasteWater1</strain>
    </source>
</reference>
<proteinExistence type="predicted"/>
<name>A0A8H6CAB5_9LECA</name>
<protein>
    <submittedName>
        <fullName evidence="1">Uncharacterized protein</fullName>
    </submittedName>
</protein>
<evidence type="ECO:0000313" key="1">
    <source>
        <dbReference type="EMBL" id="KAF6219779.1"/>
    </source>
</evidence>